<dbReference type="Pfam" id="PF01871">
    <property type="entry name" value="AMMECR1"/>
    <property type="match status" value="1"/>
</dbReference>
<dbReference type="NCBIfam" id="TIGR00296">
    <property type="entry name" value="TIGR00296 family protein"/>
    <property type="match status" value="1"/>
</dbReference>
<reference evidence="5 6" key="1">
    <citation type="submission" date="2017-03" db="EMBL/GenBank/DDBJ databases">
        <title>Complete genome sequence of Candidatus 'Thiodictyon syntrophicum' sp. nov. strain Cad16T, a photolithoautotroph purple sulfur bacterium isolated from an alpine meromictic lake.</title>
        <authorList>
            <person name="Luedin S.M."/>
            <person name="Pothier J.F."/>
            <person name="Danza F."/>
            <person name="Storelli N."/>
            <person name="Wittwer M."/>
            <person name="Tonolla M."/>
        </authorList>
    </citation>
    <scope>NUCLEOTIDE SEQUENCE [LARGE SCALE GENOMIC DNA]</scope>
    <source>
        <strain evidence="5 6">Cad16T</strain>
    </source>
</reference>
<dbReference type="InterPro" id="IPR002733">
    <property type="entry name" value="AMMECR1_domain"/>
</dbReference>
<dbReference type="PROSITE" id="PS51112">
    <property type="entry name" value="AMMECR1"/>
    <property type="match status" value="1"/>
</dbReference>
<dbReference type="AlphaFoldDB" id="A0A2K8U6L7"/>
<feature type="region of interest" description="Disordered" evidence="3">
    <location>
        <begin position="1"/>
        <end position="28"/>
    </location>
</feature>
<dbReference type="SUPFAM" id="SSF143447">
    <property type="entry name" value="AMMECR1-like"/>
    <property type="match status" value="1"/>
</dbReference>
<dbReference type="NCBIfam" id="TIGR04336">
    <property type="entry name" value="AmmeMemoSam_B"/>
    <property type="match status" value="1"/>
</dbReference>
<dbReference type="KEGG" id="tsy:THSYN_09690"/>
<proteinExistence type="inferred from homology"/>
<dbReference type="InterPro" id="IPR027485">
    <property type="entry name" value="AMMECR1_N"/>
</dbReference>
<sequence length="604" mass="63664">MRPPRRWPPGRASGHCTRRTSIDPTNWPDEDPTMEYALSAFNAPCGRAGKFALICVHLRSFADNLLSAAPAAPLRVLLLLGLILLGPGVTVAAGLRESALAGSWYPADPAALGARVDGFLSAAQARPPAGTIRALIVPHAGYDYSGPTAGAGYALVKGQSYRRVLILAPSHHRGFRGLSVDAVDAYRTPLGEVPLDLEAVRTLRASPLVRADGDAGGAEHSIEIQLPLLQRALAPGWRLVPVLVGDLAGADDRTAAELLRPLADADTLVVVSSDFTHYGPRFGYLPFALDGQIAGRLEDLDGGAIERILAKDAAGFLAYQARTGVTICGYRPIDILLRMLGPGARVERIAYTTSGALTGDYRNSVSYAVLVVTDPAPLAAAAPDLPPAGAGDSATQTQLTAPSRPSAVAAPPAESDLKALHQLAIVSLDRAVLGPSAERDAAARQVAAALPDHLRAPAGAFVTLKLHGELRGCIGTIEPREPLDRAIIANADNAARRDPRFNPVAPAELRDLEVEVSVLTPPRPIASWEAFRVGEEGIVLSKDGRRAVFLPEVALGQGWTREETLSYLARKAGLPADAWRDGASFTVFTTTKYAAPYPAGTPGR</sequence>
<evidence type="ECO:0000256" key="3">
    <source>
        <dbReference type="SAM" id="MobiDB-lite"/>
    </source>
</evidence>
<dbReference type="EMBL" id="CP020370">
    <property type="protein sequence ID" value="AUB81195.1"/>
    <property type="molecule type" value="Genomic_DNA"/>
</dbReference>
<evidence type="ECO:0000313" key="5">
    <source>
        <dbReference type="EMBL" id="AUB81195.1"/>
    </source>
</evidence>
<dbReference type="PANTHER" id="PTHR11060:SF0">
    <property type="entry name" value="PROTEIN MEMO1"/>
    <property type="match status" value="1"/>
</dbReference>
<evidence type="ECO:0000256" key="2">
    <source>
        <dbReference type="HAMAP-Rule" id="MF_00055"/>
    </source>
</evidence>
<dbReference type="Pfam" id="PF01875">
    <property type="entry name" value="Memo"/>
    <property type="match status" value="1"/>
</dbReference>
<evidence type="ECO:0000313" key="6">
    <source>
        <dbReference type="Proteomes" id="UP000232638"/>
    </source>
</evidence>
<keyword evidence="6" id="KW-1185">Reference proteome</keyword>
<organism evidence="5 6">
    <name type="scientific">Candidatus Thiodictyon syntrophicum</name>
    <dbReference type="NCBI Taxonomy" id="1166950"/>
    <lineage>
        <taxon>Bacteria</taxon>
        <taxon>Pseudomonadati</taxon>
        <taxon>Pseudomonadota</taxon>
        <taxon>Gammaproteobacteria</taxon>
        <taxon>Chromatiales</taxon>
        <taxon>Chromatiaceae</taxon>
        <taxon>Thiodictyon</taxon>
    </lineage>
</organism>
<name>A0A2K8U6L7_9GAMM</name>
<feature type="region of interest" description="Disordered" evidence="3">
    <location>
        <begin position="383"/>
        <end position="412"/>
    </location>
</feature>
<dbReference type="HAMAP" id="MF_00055">
    <property type="entry name" value="MEMO1"/>
    <property type="match status" value="1"/>
</dbReference>
<protein>
    <recommendedName>
        <fullName evidence="2">MEMO1 family protein THSYN_09690</fullName>
    </recommendedName>
</protein>
<feature type="compositionally biased region" description="Low complexity" evidence="3">
    <location>
        <begin position="401"/>
        <end position="412"/>
    </location>
</feature>
<dbReference type="CDD" id="cd07361">
    <property type="entry name" value="MEMO_like"/>
    <property type="match status" value="1"/>
</dbReference>
<dbReference type="PANTHER" id="PTHR11060">
    <property type="entry name" value="PROTEIN MEMO1"/>
    <property type="match status" value="1"/>
</dbReference>
<dbReference type="InterPro" id="IPR023473">
    <property type="entry name" value="AMMECR1"/>
</dbReference>
<evidence type="ECO:0000256" key="1">
    <source>
        <dbReference type="ARBA" id="ARBA00006315"/>
    </source>
</evidence>
<evidence type="ECO:0000259" key="4">
    <source>
        <dbReference type="PROSITE" id="PS51112"/>
    </source>
</evidence>
<dbReference type="Gene3D" id="3.30.1490.150">
    <property type="entry name" value="Hypothetical protein ph0010, domain 2"/>
    <property type="match status" value="1"/>
</dbReference>
<gene>
    <name evidence="5" type="ORF">THSYN_09690</name>
</gene>
<accession>A0A2K8U6L7</accession>
<dbReference type="Gene3D" id="3.40.830.10">
    <property type="entry name" value="LigB-like"/>
    <property type="match status" value="1"/>
</dbReference>
<dbReference type="Proteomes" id="UP000232638">
    <property type="component" value="Chromosome"/>
</dbReference>
<dbReference type="InterPro" id="IPR036071">
    <property type="entry name" value="AMMECR1_dom_sf"/>
</dbReference>
<dbReference type="OrthoDB" id="9782820at2"/>
<feature type="compositionally biased region" description="Low complexity" evidence="3">
    <location>
        <begin position="383"/>
        <end position="392"/>
    </location>
</feature>
<dbReference type="Gene3D" id="3.30.700.20">
    <property type="entry name" value="Hypothetical protein ph0010, domain 1"/>
    <property type="match status" value="1"/>
</dbReference>
<dbReference type="NCBIfam" id="TIGR04335">
    <property type="entry name" value="AmmeMemoSam_A"/>
    <property type="match status" value="1"/>
</dbReference>
<dbReference type="InterPro" id="IPR027623">
    <property type="entry name" value="AmmeMemoSam_A"/>
</dbReference>
<dbReference type="InterPro" id="IPR002737">
    <property type="entry name" value="MEMO1_fam"/>
</dbReference>
<comment type="similarity">
    <text evidence="1 2">Belongs to the MEMO1 family.</text>
</comment>
<feature type="domain" description="AMMECR1" evidence="4">
    <location>
        <begin position="412"/>
        <end position="604"/>
    </location>
</feature>